<keyword evidence="8" id="KW-1185">Reference proteome</keyword>
<dbReference type="Proteomes" id="UP001235303">
    <property type="component" value="Unassembled WGS sequence"/>
</dbReference>
<dbReference type="SFLD" id="SFLDG01082">
    <property type="entry name" value="B12-binding_domain_containing"/>
    <property type="match status" value="1"/>
</dbReference>
<dbReference type="Gene3D" id="3.80.30.20">
    <property type="entry name" value="tm_1862 like domain"/>
    <property type="match status" value="1"/>
</dbReference>
<reference evidence="7 8" key="1">
    <citation type="submission" date="2023-01" db="EMBL/GenBank/DDBJ databases">
        <title>Novel diversity within Roseofilum (Cyanobacteria; Desertifilaceae) from marine benthic mats with descriptions of four novel species.</title>
        <authorList>
            <person name="Wang Y."/>
            <person name="Berthold D.E."/>
            <person name="Hu J."/>
            <person name="Lefler F.W."/>
            <person name="Laughinghouse H.D. IV."/>
        </authorList>
    </citation>
    <scope>NUCLEOTIDE SEQUENCE [LARGE SCALE GENOMIC DNA]</scope>
    <source>
        <strain evidence="7 8">BLCC-M154</strain>
    </source>
</reference>
<evidence type="ECO:0000313" key="7">
    <source>
        <dbReference type="EMBL" id="MDJ1171389.1"/>
    </source>
</evidence>
<dbReference type="EMBL" id="JAQOSP010000116">
    <property type="protein sequence ID" value="MDJ1171389.1"/>
    <property type="molecule type" value="Genomic_DNA"/>
</dbReference>
<dbReference type="RefSeq" id="WP_283755142.1">
    <property type="nucleotide sequence ID" value="NZ_JAQOSP010000116.1"/>
</dbReference>
<gene>
    <name evidence="7" type="ORF">PMG71_18315</name>
</gene>
<accession>A0ABT7AWU7</accession>
<comment type="cofactor">
    <cofactor evidence="1">
        <name>[4Fe-4S] cluster</name>
        <dbReference type="ChEBI" id="CHEBI:49883"/>
    </cofactor>
</comment>
<dbReference type="InterPro" id="IPR058240">
    <property type="entry name" value="rSAM_sf"/>
</dbReference>
<dbReference type="SMART" id="SM00729">
    <property type="entry name" value="Elp3"/>
    <property type="match status" value="1"/>
</dbReference>
<keyword evidence="5" id="KW-0411">Iron-sulfur</keyword>
<dbReference type="InterPro" id="IPR007197">
    <property type="entry name" value="rSAM"/>
</dbReference>
<dbReference type="SUPFAM" id="SSF102114">
    <property type="entry name" value="Radical SAM enzymes"/>
    <property type="match status" value="1"/>
</dbReference>
<protein>
    <recommendedName>
        <fullName evidence="6">Radical SAM core domain-containing protein</fullName>
    </recommendedName>
</protein>
<evidence type="ECO:0000256" key="2">
    <source>
        <dbReference type="ARBA" id="ARBA00022691"/>
    </source>
</evidence>
<evidence type="ECO:0000256" key="4">
    <source>
        <dbReference type="ARBA" id="ARBA00023004"/>
    </source>
</evidence>
<evidence type="ECO:0000259" key="6">
    <source>
        <dbReference type="PROSITE" id="PS51918"/>
    </source>
</evidence>
<dbReference type="InterPro" id="IPR051198">
    <property type="entry name" value="BchE-like"/>
</dbReference>
<dbReference type="SFLD" id="SFLDS00029">
    <property type="entry name" value="Radical_SAM"/>
    <property type="match status" value="1"/>
</dbReference>
<feature type="domain" description="Radical SAM core" evidence="6">
    <location>
        <begin position="163"/>
        <end position="406"/>
    </location>
</feature>
<dbReference type="PROSITE" id="PS51918">
    <property type="entry name" value="RADICAL_SAM"/>
    <property type="match status" value="1"/>
</dbReference>
<evidence type="ECO:0000256" key="5">
    <source>
        <dbReference type="ARBA" id="ARBA00023014"/>
    </source>
</evidence>
<dbReference type="Pfam" id="PF04055">
    <property type="entry name" value="Radical_SAM"/>
    <property type="match status" value="1"/>
</dbReference>
<dbReference type="InterPro" id="IPR023404">
    <property type="entry name" value="rSAM_horseshoe"/>
</dbReference>
<dbReference type="PANTHER" id="PTHR43409">
    <property type="entry name" value="ANAEROBIC MAGNESIUM-PROTOPORPHYRIN IX MONOMETHYL ESTER CYCLASE-RELATED"/>
    <property type="match status" value="1"/>
</dbReference>
<keyword evidence="2" id="KW-0949">S-adenosyl-L-methionine</keyword>
<proteinExistence type="predicted"/>
<name>A0ABT7AWU7_9CYAN</name>
<dbReference type="InterPro" id="IPR006638">
    <property type="entry name" value="Elp3/MiaA/NifB-like_rSAM"/>
</dbReference>
<dbReference type="Gene3D" id="3.40.50.280">
    <property type="entry name" value="Cobalamin-binding domain"/>
    <property type="match status" value="1"/>
</dbReference>
<sequence>MAKKQRQQRILIICTHFHQDRSYKQEKITMQTMAGLHVASQIDTEKYDVKLYHESYQGPYDITQPDQADLVFLTGLQKDFDRMRQLSYIFQKQGSIVVAGGNICTLFPEFATEFFNAVSVGGVECTLEVLRDFESGTLKQIYRSPQTQVSNYIVKYELLARSGIRPQYHFVEASRGCNFKCDFCVIPAEGANHATYRIDTVVQSIERAIATSPRFSIRRLFPLLFFIDNNFSNNLPYMTELCSYLKKSKKIRGWGALITQNMLRKRDMIAMMADSKCKVLFTGIESFDNDFLDRHNKKQNKSNLDNVLDDIRFVQQQGIVLTYPYMFDPRISSVAQMKQEIQKLVELDNLTFPLFFTTVSPLVGTQLFWESAQKGELLPNLRLRDLDGQALAYGNTIDAHQDYGQFFSLLYRDTIQLCDRKTFFWNLLKKTVKMGLNHPVAMYLFYTGSLSHINESKTSSRTLIRNYIGGKDVLDPQYDRYPPNITPSDKARYFDPIAITDSNGHLSPWLKAYQPNLSSREQVA</sequence>
<organism evidence="7 8">
    <name type="scientific">Roseofilum acuticapitatum BLCC-M154</name>
    <dbReference type="NCBI Taxonomy" id="3022444"/>
    <lineage>
        <taxon>Bacteria</taxon>
        <taxon>Bacillati</taxon>
        <taxon>Cyanobacteriota</taxon>
        <taxon>Cyanophyceae</taxon>
        <taxon>Desertifilales</taxon>
        <taxon>Desertifilaceae</taxon>
        <taxon>Roseofilum</taxon>
        <taxon>Roseofilum acuticapitatum</taxon>
    </lineage>
</organism>
<keyword evidence="3" id="KW-0479">Metal-binding</keyword>
<evidence type="ECO:0000313" key="8">
    <source>
        <dbReference type="Proteomes" id="UP001235303"/>
    </source>
</evidence>
<evidence type="ECO:0000256" key="1">
    <source>
        <dbReference type="ARBA" id="ARBA00001966"/>
    </source>
</evidence>
<keyword evidence="4" id="KW-0408">Iron</keyword>
<evidence type="ECO:0000256" key="3">
    <source>
        <dbReference type="ARBA" id="ARBA00022723"/>
    </source>
</evidence>
<dbReference type="PANTHER" id="PTHR43409:SF7">
    <property type="entry name" value="BLL1977 PROTEIN"/>
    <property type="match status" value="1"/>
</dbReference>
<comment type="caution">
    <text evidence="7">The sequence shown here is derived from an EMBL/GenBank/DDBJ whole genome shotgun (WGS) entry which is preliminary data.</text>
</comment>